<dbReference type="Pfam" id="PF00563">
    <property type="entry name" value="EAL"/>
    <property type="match status" value="1"/>
</dbReference>
<reference evidence="4 5" key="1">
    <citation type="submission" date="2018-11" db="EMBL/GenBank/DDBJ databases">
        <title>Vibrio LJC006 sp. nov., isolated from seawater during the bloom of the enteromorpha.</title>
        <authorList>
            <person name="Liang J."/>
        </authorList>
    </citation>
    <scope>NUCLEOTIDE SEQUENCE [LARGE SCALE GENOMIC DNA]</scope>
    <source>
        <strain evidence="4 5">LJC006</strain>
    </source>
</reference>
<dbReference type="InterPro" id="IPR035919">
    <property type="entry name" value="EAL_sf"/>
</dbReference>
<gene>
    <name evidence="4" type="ORF">EES38_16290</name>
</gene>
<evidence type="ECO:0000256" key="1">
    <source>
        <dbReference type="SAM" id="Phobius"/>
    </source>
</evidence>
<dbReference type="InterPro" id="IPR050706">
    <property type="entry name" value="Cyclic-di-GMP_PDE-like"/>
</dbReference>
<dbReference type="GO" id="GO:0071111">
    <property type="term" value="F:cyclic-guanylate-specific phosphodiesterase activity"/>
    <property type="evidence" value="ECO:0007669"/>
    <property type="project" value="InterPro"/>
</dbReference>
<dbReference type="InterPro" id="IPR001633">
    <property type="entry name" value="EAL_dom"/>
</dbReference>
<dbReference type="Gene3D" id="3.30.70.270">
    <property type="match status" value="1"/>
</dbReference>
<keyword evidence="1" id="KW-0812">Transmembrane</keyword>
<comment type="caution">
    <text evidence="4">The sequence shown here is derived from an EMBL/GenBank/DDBJ whole genome shotgun (WGS) entry which is preliminary data.</text>
</comment>
<feature type="transmembrane region" description="Helical" evidence="1">
    <location>
        <begin position="25"/>
        <end position="47"/>
    </location>
</feature>
<dbReference type="SUPFAM" id="SSF55073">
    <property type="entry name" value="Nucleotide cyclase"/>
    <property type="match status" value="1"/>
</dbReference>
<dbReference type="Pfam" id="PF13426">
    <property type="entry name" value="PAS_9"/>
    <property type="match status" value="1"/>
</dbReference>
<name>A0A3N9TE06_9VIBR</name>
<feature type="transmembrane region" description="Helical" evidence="1">
    <location>
        <begin position="279"/>
        <end position="302"/>
    </location>
</feature>
<keyword evidence="1" id="KW-0472">Membrane</keyword>
<dbReference type="AlphaFoldDB" id="A0A3N9TE06"/>
<dbReference type="InterPro" id="IPR043128">
    <property type="entry name" value="Rev_trsase/Diguanyl_cyclase"/>
</dbReference>
<dbReference type="Gene3D" id="3.20.20.450">
    <property type="entry name" value="EAL domain"/>
    <property type="match status" value="1"/>
</dbReference>
<evidence type="ECO:0000313" key="5">
    <source>
        <dbReference type="Proteomes" id="UP000281112"/>
    </source>
</evidence>
<dbReference type="InterPro" id="IPR000014">
    <property type="entry name" value="PAS"/>
</dbReference>
<feature type="domain" description="EAL" evidence="2">
    <location>
        <begin position="649"/>
        <end position="905"/>
    </location>
</feature>
<dbReference type="NCBIfam" id="TIGR00229">
    <property type="entry name" value="sensory_box"/>
    <property type="match status" value="1"/>
</dbReference>
<dbReference type="SMART" id="SM00052">
    <property type="entry name" value="EAL"/>
    <property type="match status" value="1"/>
</dbReference>
<proteinExistence type="predicted"/>
<dbReference type="InterPro" id="IPR029787">
    <property type="entry name" value="Nucleotide_cyclase"/>
</dbReference>
<evidence type="ECO:0000259" key="3">
    <source>
        <dbReference type="PROSITE" id="PS50887"/>
    </source>
</evidence>
<dbReference type="OrthoDB" id="1316910at2"/>
<organism evidence="4 5">
    <name type="scientific">Vibrio viridaestus</name>
    <dbReference type="NCBI Taxonomy" id="2487322"/>
    <lineage>
        <taxon>Bacteria</taxon>
        <taxon>Pseudomonadati</taxon>
        <taxon>Pseudomonadota</taxon>
        <taxon>Gammaproteobacteria</taxon>
        <taxon>Vibrionales</taxon>
        <taxon>Vibrionaceae</taxon>
        <taxon>Vibrio</taxon>
    </lineage>
</organism>
<dbReference type="PANTHER" id="PTHR33121">
    <property type="entry name" value="CYCLIC DI-GMP PHOSPHODIESTERASE PDEF"/>
    <property type="match status" value="1"/>
</dbReference>
<dbReference type="Gene3D" id="3.30.450.20">
    <property type="entry name" value="PAS domain"/>
    <property type="match status" value="1"/>
</dbReference>
<dbReference type="PANTHER" id="PTHR33121:SF79">
    <property type="entry name" value="CYCLIC DI-GMP PHOSPHODIESTERASE PDED-RELATED"/>
    <property type="match status" value="1"/>
</dbReference>
<evidence type="ECO:0000313" key="4">
    <source>
        <dbReference type="EMBL" id="RQW61933.1"/>
    </source>
</evidence>
<keyword evidence="5" id="KW-1185">Reference proteome</keyword>
<dbReference type="Pfam" id="PF05228">
    <property type="entry name" value="CHASE4"/>
    <property type="match status" value="1"/>
</dbReference>
<dbReference type="InterPro" id="IPR035965">
    <property type="entry name" value="PAS-like_dom_sf"/>
</dbReference>
<dbReference type="RefSeq" id="WP_124938271.1">
    <property type="nucleotide sequence ID" value="NZ_RJVQ01000008.1"/>
</dbReference>
<dbReference type="Pfam" id="PF00990">
    <property type="entry name" value="GGDEF"/>
    <property type="match status" value="1"/>
</dbReference>
<protein>
    <submittedName>
        <fullName evidence="4">EAL domain-containing protein</fullName>
    </submittedName>
</protein>
<dbReference type="PROSITE" id="PS50883">
    <property type="entry name" value="EAL"/>
    <property type="match status" value="1"/>
</dbReference>
<dbReference type="InterPro" id="IPR007892">
    <property type="entry name" value="CHASE4"/>
</dbReference>
<dbReference type="SUPFAM" id="SSF55785">
    <property type="entry name" value="PYP-like sensor domain (PAS domain)"/>
    <property type="match status" value="1"/>
</dbReference>
<dbReference type="Proteomes" id="UP000281112">
    <property type="component" value="Unassembled WGS sequence"/>
</dbReference>
<evidence type="ECO:0000259" key="2">
    <source>
        <dbReference type="PROSITE" id="PS50883"/>
    </source>
</evidence>
<feature type="domain" description="GGDEF" evidence="3">
    <location>
        <begin position="507"/>
        <end position="640"/>
    </location>
</feature>
<sequence>MSVDKPTLNQTNDSLQFVSFHRKTVAYFVVGLIVIIAIFLTIVRFVWLEGLTRLEEDALRQSSSQAQGIINNLMTQQSNASYDWSYWDETEQYILHSDGAYFERNLGNETFNILSLDAMIFLDKAGNVIDFSARDESGINKSLVNQLLSYKNINRYLNKPMASDKEGDESLYGLISFNKGIFIVSFSPVRNSEATSDQVGWLVWVQNLSNRFPEEYQSLLTGDSKVVMPEKTSSATKQTIVKNSEDMSIALPLTDVDGHYIGDLKTQLTRKYYLQGERIFFYIASFIVISGILVTFLFKYLLSKNVGRKLLEFEQGINGLIANYAADSNANSAGIIDWLKRMAESGNKANNDLAALMQKFNAIYQSNHFGILLIVDGIVIDVNEFLLNTLDYSKGDVIGYGVDKLCRSEANGPCGKEILEKYLAEGQHSFEATMNSREGDAVDCFIEAKVIEEDSKTAVLLSIKDITHQKKQAKLIEELIQTDHASGFLNRATVSEELDNTLVQLNSTLAFAYLSIDKLGQIGDIYGEKIYSDTVAKLAESMKNIYGSDMLFGRLSDHEFIVISSAPDAKQRLKEKSNHLLKICRTAIELYDIHIKIDVKAVVASSDLQLGTFESYLQAVIFTCHEKRTTADNFVVEMDDSLASKATLAIGISRDFLCALQSGQIRAYYQPMIEASTGKIVGFEALARWEHPKFGMISPEVFISLAEQRSLIIELGEQILQQACEFLASVNASQGPHCELSVHVNLSSPHFHYHRLTETIARLLDEYDIRPCQLVFELTESILIRSESDAIEQMHSIQQLGTKLALDDFGTGYSSFSVLCDFPFDIVKLDRSYIEPISNNPRAEAMVRNILNMSQEIGLKTVAEGVETNKQFVQLQAWGIDEIQGYYFYEAKPPETALALLDKEKNGRFD</sequence>
<dbReference type="EMBL" id="RJVQ01000008">
    <property type="protein sequence ID" value="RQW61933.1"/>
    <property type="molecule type" value="Genomic_DNA"/>
</dbReference>
<dbReference type="InterPro" id="IPR000160">
    <property type="entry name" value="GGDEF_dom"/>
</dbReference>
<keyword evidence="1" id="KW-1133">Transmembrane helix</keyword>
<dbReference type="SMART" id="SM00267">
    <property type="entry name" value="GGDEF"/>
    <property type="match status" value="1"/>
</dbReference>
<dbReference type="SUPFAM" id="SSF141868">
    <property type="entry name" value="EAL domain-like"/>
    <property type="match status" value="1"/>
</dbReference>
<dbReference type="CDD" id="cd01948">
    <property type="entry name" value="EAL"/>
    <property type="match status" value="1"/>
</dbReference>
<accession>A0A3N9TE06</accession>
<dbReference type="PROSITE" id="PS50887">
    <property type="entry name" value="GGDEF"/>
    <property type="match status" value="1"/>
</dbReference>